<reference evidence="2" key="1">
    <citation type="submission" date="2016-12" db="EMBL/GenBank/DDBJ databases">
        <authorList>
            <person name="Varghese N."/>
            <person name="Submissions S."/>
        </authorList>
    </citation>
    <scope>NUCLEOTIDE SEQUENCE [LARGE SCALE GENOMIC DNA]</scope>
    <source>
        <strain evidence="2">DSM 25035</strain>
    </source>
</reference>
<dbReference type="PANTHER" id="PTHR43190:SF3">
    <property type="entry name" value="N-ACETYL-D-GLUCOSAMINE KINASE"/>
    <property type="match status" value="1"/>
</dbReference>
<accession>A0A1M7ZJG3</accession>
<name>A0A1M7ZJG3_9BACT</name>
<dbReference type="OrthoDB" id="871343at2"/>
<dbReference type="SUPFAM" id="SSF53067">
    <property type="entry name" value="Actin-like ATPase domain"/>
    <property type="match status" value="2"/>
</dbReference>
<proteinExistence type="predicted"/>
<dbReference type="CDD" id="cd24079">
    <property type="entry name" value="ASKHA_NBD_PG1100-like"/>
    <property type="match status" value="1"/>
</dbReference>
<keyword evidence="2" id="KW-1185">Reference proteome</keyword>
<dbReference type="STRING" id="1073327.SAMN04488108_3817"/>
<dbReference type="EMBL" id="FRXN01000006">
    <property type="protein sequence ID" value="SHO65034.1"/>
    <property type="molecule type" value="Genomic_DNA"/>
</dbReference>
<dbReference type="Gene3D" id="1.10.720.160">
    <property type="match status" value="1"/>
</dbReference>
<dbReference type="Gene3D" id="3.30.420.40">
    <property type="match status" value="2"/>
</dbReference>
<dbReference type="InterPro" id="IPR043129">
    <property type="entry name" value="ATPase_NBD"/>
</dbReference>
<dbReference type="Proteomes" id="UP000184609">
    <property type="component" value="Unassembled WGS sequence"/>
</dbReference>
<dbReference type="PANTHER" id="PTHR43190">
    <property type="entry name" value="N-ACETYL-D-GLUCOSAMINE KINASE"/>
    <property type="match status" value="1"/>
</dbReference>
<dbReference type="InterPro" id="IPR052519">
    <property type="entry name" value="Euk-type_GlcNAc_Kinase"/>
</dbReference>
<evidence type="ECO:0000313" key="1">
    <source>
        <dbReference type="EMBL" id="SHO65034.1"/>
    </source>
</evidence>
<gene>
    <name evidence="1" type="ORF">SAMN04488108_3817</name>
</gene>
<organism evidence="1 2">
    <name type="scientific">Algoriphagus zhangzhouensis</name>
    <dbReference type="NCBI Taxonomy" id="1073327"/>
    <lineage>
        <taxon>Bacteria</taxon>
        <taxon>Pseudomonadati</taxon>
        <taxon>Bacteroidota</taxon>
        <taxon>Cytophagia</taxon>
        <taxon>Cytophagales</taxon>
        <taxon>Cyclobacteriaceae</taxon>
        <taxon>Algoriphagus</taxon>
    </lineage>
</organism>
<dbReference type="RefSeq" id="WP_073573410.1">
    <property type="nucleotide sequence ID" value="NZ_FRXN01000006.1"/>
</dbReference>
<evidence type="ECO:0000313" key="2">
    <source>
        <dbReference type="Proteomes" id="UP000184609"/>
    </source>
</evidence>
<protein>
    <submittedName>
        <fullName evidence="1">BadF-type ATPase</fullName>
    </submittedName>
</protein>
<sequence>MLLLADSGSTKTDWRIVKPSGLTILEFKTQGINPYFKSPEQIKRELRKQVLNPIEGLSQVIFYGAGCGHPKKANELALVLDEVFPAESSALVQGDILGAARSLFQNRPGIPCILGTGANSCVYDGEKIVGTVPSLGFILGDYGSGAVLGRDFVQQLLSEKLSPELTARFFEKFALDRVAILDRIYKQSHPNRFLASLIPFIHSEKSDEEVQALIKSSFSKFFEFYIHPFRQKGVEYPISFAGSVAFHFQEILLEVASELGEQIMEIRPKPLDGLVKYHCA</sequence>
<dbReference type="AlphaFoldDB" id="A0A1M7ZJG3"/>